<dbReference type="SUPFAM" id="SSF49785">
    <property type="entry name" value="Galactose-binding domain-like"/>
    <property type="match status" value="1"/>
</dbReference>
<dbReference type="GO" id="GO:0005886">
    <property type="term" value="C:plasma membrane"/>
    <property type="evidence" value="ECO:0000318"/>
    <property type="project" value="GO_Central"/>
</dbReference>
<sequence length="682" mass="72269">MRLFLRLLLTVTLFGMTGLVVLPTISLSAPAGPFIRLRSRTFIPQPGFPAGERSLVSAADGREAPERVHVFVQFAHVPTDAERDALAQEGVTLLAYVPDYAWYASIPTAWLQAATLPASIRAIAAIQPADKLSPRLHRYLDRWPLPVLIATYADVELTALRDLVQRLGGSVAKLLPERRYVLALLPDVAALTALSRTDSVFWIDAWPGPFEPKNDGGRSATKTDLVHQLGYHGNPASAPGSIVIGVWDCGWVESNHPAFSGRLTIGDPDSFTNGCGDVAGTDYHATHVAGTAAGSGAGSPSGRDLRGHADQATVLSYDVYDVDLEVMQAIQDYDLDISQNSWGPDTGGICDLTVLGVYDEFAAMFDALVHGTYSTEITKQIAVAFANGNEQSYCPNGWRTGSGGAMGKNVIAVGATNSDDKSMTDFSSFGPTEDGRVNPTVVAPGCEAGGEGAIWSTLPGPTYGANGWCGTSMATPAVSGILGLMLEAYNLTYNSDPLPATLRAILVHTAEDLGNPGPDYQFGYGHVDALAAINLITATTGPAESRYITTNTITNGQTHEYTITHAGGPLTCTLAWDDVPATLAASQTLINNLNLLLIGPDTGSYLPWVLDKNNPANPATQGVNNVDTIEQVRIADAAAGEWTVQVVGSNIPQGPQSYALICPFSVPPEPETFSVYMPVVSR</sequence>
<evidence type="ECO:0000256" key="2">
    <source>
        <dbReference type="ARBA" id="ARBA00022670"/>
    </source>
</evidence>
<protein>
    <submittedName>
        <fullName evidence="7">Peptidase S8 and S53 subtilisin kexin sedolisin</fullName>
    </submittedName>
</protein>
<dbReference type="PROSITE" id="PS51892">
    <property type="entry name" value="SUBTILASE"/>
    <property type="match status" value="1"/>
</dbReference>
<keyword evidence="3 5" id="KW-0378">Hydrolase</keyword>
<dbReference type="Gene3D" id="2.60.120.380">
    <property type="match status" value="1"/>
</dbReference>
<evidence type="ECO:0000313" key="7">
    <source>
        <dbReference type="EMBL" id="ABY33955.1"/>
    </source>
</evidence>
<dbReference type="InterPro" id="IPR051048">
    <property type="entry name" value="Peptidase_S8/S53_subtilisin"/>
</dbReference>
<dbReference type="PATRIC" id="fig|324602.8.peg.815"/>
<dbReference type="Gene3D" id="3.40.50.200">
    <property type="entry name" value="Peptidase S8/S53 domain"/>
    <property type="match status" value="1"/>
</dbReference>
<name>A9WFL7_CHLAA</name>
<feature type="active site" description="Charge relay system" evidence="5">
    <location>
        <position position="284"/>
    </location>
</feature>
<dbReference type="EnsemblBacteria" id="ABY33955">
    <property type="protein sequence ID" value="ABY33955"/>
    <property type="gene ID" value="Caur_0716"/>
</dbReference>
<evidence type="ECO:0000256" key="3">
    <source>
        <dbReference type="ARBA" id="ARBA00022801"/>
    </source>
</evidence>
<dbReference type="EMBL" id="CP000909">
    <property type="protein sequence ID" value="ABY33955.1"/>
    <property type="molecule type" value="Genomic_DNA"/>
</dbReference>
<feature type="active site" description="Charge relay system" evidence="5">
    <location>
        <position position="472"/>
    </location>
</feature>
<dbReference type="InterPro" id="IPR008979">
    <property type="entry name" value="Galactose-bd-like_sf"/>
</dbReference>
<evidence type="ECO:0000259" key="6">
    <source>
        <dbReference type="Pfam" id="PF00082"/>
    </source>
</evidence>
<keyword evidence="4 5" id="KW-0720">Serine protease</keyword>
<dbReference type="FunCoup" id="A9WFL7">
    <property type="interactions" value="206"/>
</dbReference>
<proteinExistence type="inferred from homology"/>
<reference evidence="8" key="1">
    <citation type="journal article" date="2011" name="BMC Genomics">
        <title>Complete genome sequence of the filamentous anoxygenic phototrophic bacterium Chloroflexus aurantiacus.</title>
        <authorList>
            <person name="Tang K.H."/>
            <person name="Barry K."/>
            <person name="Chertkov O."/>
            <person name="Dalin E."/>
            <person name="Han C.S."/>
            <person name="Hauser L.J."/>
            <person name="Honchak B.M."/>
            <person name="Karbach L.E."/>
            <person name="Land M.L."/>
            <person name="Lapidus A."/>
            <person name="Larimer F.W."/>
            <person name="Mikhailova N."/>
            <person name="Pitluck S."/>
            <person name="Pierson B.K."/>
            <person name="Blankenship R.E."/>
        </authorList>
    </citation>
    <scope>NUCLEOTIDE SEQUENCE [LARGE SCALE GENOMIC DNA]</scope>
    <source>
        <strain evidence="8">ATCC 29366 / DSM 635 / J-10-fl</strain>
    </source>
</reference>
<dbReference type="InterPro" id="IPR036852">
    <property type="entry name" value="Peptidase_S8/S53_dom_sf"/>
</dbReference>
<evidence type="ECO:0000313" key="8">
    <source>
        <dbReference type="Proteomes" id="UP000002008"/>
    </source>
</evidence>
<dbReference type="MEROPS" id="S08.123"/>
<dbReference type="eggNOG" id="COG1404">
    <property type="taxonomic scope" value="Bacteria"/>
</dbReference>
<dbReference type="GO" id="GO:0004252">
    <property type="term" value="F:serine-type endopeptidase activity"/>
    <property type="evidence" value="ECO:0000318"/>
    <property type="project" value="GO_Central"/>
</dbReference>
<dbReference type="SUPFAM" id="SSF52743">
    <property type="entry name" value="Subtilisin-like"/>
    <property type="match status" value="1"/>
</dbReference>
<dbReference type="GO" id="GO:0016485">
    <property type="term" value="P:protein processing"/>
    <property type="evidence" value="ECO:0000318"/>
    <property type="project" value="GO_Central"/>
</dbReference>
<organism evidence="7 8">
    <name type="scientific">Chloroflexus aurantiacus (strain ATCC 29366 / DSM 635 / J-10-fl)</name>
    <dbReference type="NCBI Taxonomy" id="324602"/>
    <lineage>
        <taxon>Bacteria</taxon>
        <taxon>Bacillati</taxon>
        <taxon>Chloroflexota</taxon>
        <taxon>Chloroflexia</taxon>
        <taxon>Chloroflexales</taxon>
        <taxon>Chloroflexineae</taxon>
        <taxon>Chloroflexaceae</taxon>
        <taxon>Chloroflexus</taxon>
    </lineage>
</organism>
<dbReference type="RefSeq" id="WP_012256611.1">
    <property type="nucleotide sequence ID" value="NC_010175.1"/>
</dbReference>
<keyword evidence="2 5" id="KW-0645">Protease</keyword>
<dbReference type="InterPro" id="IPR015500">
    <property type="entry name" value="Peptidase_S8_subtilisin-rel"/>
</dbReference>
<dbReference type="AlphaFoldDB" id="A9WFL7"/>
<dbReference type="Proteomes" id="UP000002008">
    <property type="component" value="Chromosome"/>
</dbReference>
<evidence type="ECO:0000256" key="4">
    <source>
        <dbReference type="ARBA" id="ARBA00022825"/>
    </source>
</evidence>
<dbReference type="InParanoid" id="A9WFL7"/>
<dbReference type="PROSITE" id="PS00138">
    <property type="entry name" value="SUBTILASE_SER"/>
    <property type="match status" value="1"/>
</dbReference>
<feature type="active site" description="Charge relay system" evidence="5">
    <location>
        <position position="248"/>
    </location>
</feature>
<dbReference type="PRINTS" id="PR00723">
    <property type="entry name" value="SUBTILISIN"/>
</dbReference>
<dbReference type="PANTHER" id="PTHR43399">
    <property type="entry name" value="SUBTILISIN-RELATED"/>
    <property type="match status" value="1"/>
</dbReference>
<dbReference type="InterPro" id="IPR000209">
    <property type="entry name" value="Peptidase_S8/S53_dom"/>
</dbReference>
<dbReference type="PANTHER" id="PTHR43399:SF4">
    <property type="entry name" value="CELL WALL-ASSOCIATED PROTEASE"/>
    <property type="match status" value="1"/>
</dbReference>
<keyword evidence="8" id="KW-1185">Reference proteome</keyword>
<dbReference type="KEGG" id="cau:Caur_0716"/>
<evidence type="ECO:0000256" key="5">
    <source>
        <dbReference type="PROSITE-ProRule" id="PRU01240"/>
    </source>
</evidence>
<dbReference type="Pfam" id="PF00082">
    <property type="entry name" value="Peptidase_S8"/>
    <property type="match status" value="1"/>
</dbReference>
<feature type="domain" description="Peptidase S8/S53" evidence="6">
    <location>
        <begin position="242"/>
        <end position="525"/>
    </location>
</feature>
<gene>
    <name evidence="7" type="ordered locus">Caur_0716</name>
</gene>
<dbReference type="HOGENOM" id="CLU_011786_1_0_0"/>
<dbReference type="STRING" id="324602.Caur_0716"/>
<evidence type="ECO:0000256" key="1">
    <source>
        <dbReference type="ARBA" id="ARBA00011073"/>
    </source>
</evidence>
<dbReference type="InterPro" id="IPR023828">
    <property type="entry name" value="Peptidase_S8_Ser-AS"/>
</dbReference>
<accession>A9WFL7</accession>
<comment type="similarity">
    <text evidence="1 5">Belongs to the peptidase S8 family.</text>
</comment>